<keyword evidence="2" id="KW-0812">Transmembrane</keyword>
<sequence>MIAAKYLALLWVILALAIPSQSASTGPAYPALSHFLVANLCGSMHKGTGAQNAVCHYLGSESLDTGDDDSAITIENGRDVPRPTETAVSSERPGSSKRPVYGRMIYKRSDDHPTNDADDDTEGDKQNNPTGAAKTTTEASKPTETTALQTTSKSEESNTKTKDESTAIATASTSSDDTTWSSTSAMSKTQVSTTSGTKAASVTQSGTSVVTATSKASTTTSNPSRTHTATIQAQQTGDHQFNEATYHKASIAAGVVLGFFAFVAIGVLLVMYIRKRIVTRKRLQDISGDSGLPLVESGGHSRSASAQGHRSGTFDRESLMWAPTQSSMSFIPVAVEPQKSRHEPSPMLATHSTNYAPASGTTSHSRGSSSSSAGSESRILTSPVPSVVVVPPSPSLITEIPAIRPIPPAATGSGSIETERPAYERSIQTDH</sequence>
<reference evidence="5" key="1">
    <citation type="journal article" date="2014" name="Genome Announc.">
        <title>Draft genome sequence of the formaldehyde-resistant fungus Byssochlamys spectabilis No. 5 (anamorph Paecilomyces variotii No. 5) (NBRC109023).</title>
        <authorList>
            <person name="Oka T."/>
            <person name="Ekino K."/>
            <person name="Fukuda K."/>
            <person name="Nomura Y."/>
        </authorList>
    </citation>
    <scope>NUCLEOTIDE SEQUENCE [LARGE SCALE GENOMIC DNA]</scope>
    <source>
        <strain evidence="5">No. 5 / NBRC 109023</strain>
    </source>
</reference>
<feature type="compositionally biased region" description="Low complexity" evidence="1">
    <location>
        <begin position="358"/>
        <end position="380"/>
    </location>
</feature>
<dbReference type="EMBL" id="BAUL01000171">
    <property type="protein sequence ID" value="GAD96629.1"/>
    <property type="molecule type" value="Genomic_DNA"/>
</dbReference>
<evidence type="ECO:0000313" key="4">
    <source>
        <dbReference type="EMBL" id="GAD96629.1"/>
    </source>
</evidence>
<feature type="compositionally biased region" description="Low complexity" evidence="1">
    <location>
        <begin position="166"/>
        <end position="187"/>
    </location>
</feature>
<proteinExistence type="predicted"/>
<feature type="region of interest" description="Disordered" evidence="1">
    <location>
        <begin position="405"/>
        <end position="431"/>
    </location>
</feature>
<keyword evidence="2" id="KW-1133">Transmembrane helix</keyword>
<feature type="compositionally biased region" description="Basic and acidic residues" evidence="1">
    <location>
        <begin position="153"/>
        <end position="165"/>
    </location>
</feature>
<dbReference type="Proteomes" id="UP000018001">
    <property type="component" value="Unassembled WGS sequence"/>
</dbReference>
<protein>
    <submittedName>
        <fullName evidence="4">Uncharacterized protein</fullName>
    </submittedName>
</protein>
<evidence type="ECO:0000256" key="1">
    <source>
        <dbReference type="SAM" id="MobiDB-lite"/>
    </source>
</evidence>
<evidence type="ECO:0000256" key="3">
    <source>
        <dbReference type="SAM" id="SignalP"/>
    </source>
</evidence>
<feature type="compositionally biased region" description="Low complexity" evidence="1">
    <location>
        <begin position="207"/>
        <end position="221"/>
    </location>
</feature>
<keyword evidence="3" id="KW-0732">Signal</keyword>
<dbReference type="InParanoid" id="V5FG60"/>
<dbReference type="HOGENOM" id="CLU_636145_0_0_1"/>
<feature type="region of interest" description="Disordered" evidence="1">
    <location>
        <begin position="65"/>
        <end position="228"/>
    </location>
</feature>
<dbReference type="AlphaFoldDB" id="V5FG60"/>
<comment type="caution">
    <text evidence="4">The sequence shown here is derived from an EMBL/GenBank/DDBJ whole genome shotgun (WGS) entry which is preliminary data.</text>
</comment>
<evidence type="ECO:0000256" key="2">
    <source>
        <dbReference type="SAM" id="Phobius"/>
    </source>
</evidence>
<feature type="transmembrane region" description="Helical" evidence="2">
    <location>
        <begin position="251"/>
        <end position="273"/>
    </location>
</feature>
<feature type="signal peptide" evidence="3">
    <location>
        <begin position="1"/>
        <end position="23"/>
    </location>
</feature>
<organism evidence="4 5">
    <name type="scientific">Byssochlamys spectabilis (strain No. 5 / NBRC 109023)</name>
    <name type="common">Paecilomyces variotii</name>
    <dbReference type="NCBI Taxonomy" id="1356009"/>
    <lineage>
        <taxon>Eukaryota</taxon>
        <taxon>Fungi</taxon>
        <taxon>Dikarya</taxon>
        <taxon>Ascomycota</taxon>
        <taxon>Pezizomycotina</taxon>
        <taxon>Eurotiomycetes</taxon>
        <taxon>Eurotiomycetidae</taxon>
        <taxon>Eurotiales</taxon>
        <taxon>Thermoascaceae</taxon>
        <taxon>Paecilomyces</taxon>
    </lineage>
</organism>
<accession>V5FG60</accession>
<feature type="compositionally biased region" description="Low complexity" evidence="1">
    <location>
        <begin position="132"/>
        <end position="152"/>
    </location>
</feature>
<feature type="compositionally biased region" description="Basic and acidic residues" evidence="1">
    <location>
        <begin position="417"/>
        <end position="431"/>
    </location>
</feature>
<evidence type="ECO:0000313" key="5">
    <source>
        <dbReference type="Proteomes" id="UP000018001"/>
    </source>
</evidence>
<gene>
    <name evidence="4" type="ORF">PVAR5_5290</name>
</gene>
<feature type="chain" id="PRO_5004735957" evidence="3">
    <location>
        <begin position="24"/>
        <end position="431"/>
    </location>
</feature>
<feature type="compositionally biased region" description="Polar residues" evidence="1">
    <location>
        <begin position="188"/>
        <end position="206"/>
    </location>
</feature>
<feature type="region of interest" description="Disordered" evidence="1">
    <location>
        <begin position="336"/>
        <end position="380"/>
    </location>
</feature>
<dbReference type="OrthoDB" id="10606887at2759"/>
<keyword evidence="2" id="KW-0472">Membrane</keyword>
<keyword evidence="5" id="KW-1185">Reference proteome</keyword>
<name>V5FG60_BYSSN</name>